<sequence length="74" mass="8601">MYLSVNTFTDRLRMNIAQPGNIIEFKQGLKGVVQKVNQNSVIVDITITENFRQLDLEPLTVVNHKNYRILQEQI</sequence>
<gene>
    <name evidence="1" type="ORF">GCM10007140_20790</name>
</gene>
<dbReference type="EMBL" id="BMFK01000001">
    <property type="protein sequence ID" value="GGE70771.1"/>
    <property type="molecule type" value="Genomic_DNA"/>
</dbReference>
<evidence type="ECO:0008006" key="3">
    <source>
        <dbReference type="Google" id="ProtNLM"/>
    </source>
</evidence>
<dbReference type="Pfam" id="PF09953">
    <property type="entry name" value="DUF2187"/>
    <property type="match status" value="1"/>
</dbReference>
<reference evidence="1" key="1">
    <citation type="journal article" date="2014" name="Int. J. Syst. Evol. Microbiol.">
        <title>Complete genome sequence of Corynebacterium casei LMG S-19264T (=DSM 44701T), isolated from a smear-ripened cheese.</title>
        <authorList>
            <consortium name="US DOE Joint Genome Institute (JGI-PGF)"/>
            <person name="Walter F."/>
            <person name="Albersmeier A."/>
            <person name="Kalinowski J."/>
            <person name="Ruckert C."/>
        </authorList>
    </citation>
    <scope>NUCLEOTIDE SEQUENCE</scope>
    <source>
        <strain evidence="1">CGMCC 1.12698</strain>
    </source>
</reference>
<keyword evidence="2" id="KW-1185">Reference proteome</keyword>
<dbReference type="Proteomes" id="UP000605259">
    <property type="component" value="Unassembled WGS sequence"/>
</dbReference>
<dbReference type="AlphaFoldDB" id="A0A917ERI5"/>
<accession>A0A917ERI5</accession>
<evidence type="ECO:0000313" key="1">
    <source>
        <dbReference type="EMBL" id="GGE70771.1"/>
    </source>
</evidence>
<name>A0A917ERI5_9BACI</name>
<reference evidence="1" key="2">
    <citation type="submission" date="2020-09" db="EMBL/GenBank/DDBJ databases">
        <authorList>
            <person name="Sun Q."/>
            <person name="Zhou Y."/>
        </authorList>
    </citation>
    <scope>NUCLEOTIDE SEQUENCE</scope>
    <source>
        <strain evidence="1">CGMCC 1.12698</strain>
    </source>
</reference>
<protein>
    <recommendedName>
        <fullName evidence="3">DUF2187 domain-containing protein</fullName>
    </recommendedName>
</protein>
<proteinExistence type="predicted"/>
<evidence type="ECO:0000313" key="2">
    <source>
        <dbReference type="Proteomes" id="UP000605259"/>
    </source>
</evidence>
<dbReference type="InterPro" id="IPR018690">
    <property type="entry name" value="DUF2187"/>
</dbReference>
<organism evidence="1 2">
    <name type="scientific">Priestia taiwanensis</name>
    <dbReference type="NCBI Taxonomy" id="1347902"/>
    <lineage>
        <taxon>Bacteria</taxon>
        <taxon>Bacillati</taxon>
        <taxon>Bacillota</taxon>
        <taxon>Bacilli</taxon>
        <taxon>Bacillales</taxon>
        <taxon>Bacillaceae</taxon>
        <taxon>Priestia</taxon>
    </lineage>
</organism>
<comment type="caution">
    <text evidence="1">The sequence shown here is derived from an EMBL/GenBank/DDBJ whole genome shotgun (WGS) entry which is preliminary data.</text>
</comment>